<sequence>MCIGKAEHPDMSCVSDELLRCGHFANARLCRDSHIRRSSGVEWLKSMDPWSQCRLLGQ</sequence>
<organism evidence="1 2">
    <name type="scientific">Protomyces lactucae-debilis</name>
    <dbReference type="NCBI Taxonomy" id="2754530"/>
    <lineage>
        <taxon>Eukaryota</taxon>
        <taxon>Fungi</taxon>
        <taxon>Dikarya</taxon>
        <taxon>Ascomycota</taxon>
        <taxon>Taphrinomycotina</taxon>
        <taxon>Taphrinomycetes</taxon>
        <taxon>Taphrinales</taxon>
        <taxon>Protomycetaceae</taxon>
        <taxon>Protomyces</taxon>
    </lineage>
</organism>
<protein>
    <submittedName>
        <fullName evidence="1">Uncharacterized protein</fullName>
    </submittedName>
</protein>
<dbReference type="EMBL" id="MCFI01000012">
    <property type="protein sequence ID" value="ORY80885.1"/>
    <property type="molecule type" value="Genomic_DNA"/>
</dbReference>
<name>A0A1Y2FDF4_PROLT</name>
<accession>A0A1Y2FDF4</accession>
<comment type="caution">
    <text evidence="1">The sequence shown here is derived from an EMBL/GenBank/DDBJ whole genome shotgun (WGS) entry which is preliminary data.</text>
</comment>
<dbReference type="GeneID" id="63786143"/>
<reference evidence="1 2" key="1">
    <citation type="submission" date="2016-07" db="EMBL/GenBank/DDBJ databases">
        <title>Pervasive Adenine N6-methylation of Active Genes in Fungi.</title>
        <authorList>
            <consortium name="DOE Joint Genome Institute"/>
            <person name="Mondo S.J."/>
            <person name="Dannebaum R.O."/>
            <person name="Kuo R.C."/>
            <person name="Labutti K."/>
            <person name="Haridas S."/>
            <person name="Kuo A."/>
            <person name="Salamov A."/>
            <person name="Ahrendt S.R."/>
            <person name="Lipzen A."/>
            <person name="Sullivan W."/>
            <person name="Andreopoulos W.B."/>
            <person name="Clum A."/>
            <person name="Lindquist E."/>
            <person name="Daum C."/>
            <person name="Ramamoorthy G.K."/>
            <person name="Gryganskyi A."/>
            <person name="Culley D."/>
            <person name="Magnuson J.K."/>
            <person name="James T.Y."/>
            <person name="O'Malley M.A."/>
            <person name="Stajich J.E."/>
            <person name="Spatafora J.W."/>
            <person name="Visel A."/>
            <person name="Grigoriev I.V."/>
        </authorList>
    </citation>
    <scope>NUCLEOTIDE SEQUENCE [LARGE SCALE GENOMIC DNA]</scope>
    <source>
        <strain evidence="1 2">12-1054</strain>
    </source>
</reference>
<gene>
    <name evidence="1" type="ORF">BCR37DRAFT_380742</name>
</gene>
<keyword evidence="2" id="KW-1185">Reference proteome</keyword>
<dbReference type="RefSeq" id="XP_040724530.1">
    <property type="nucleotide sequence ID" value="XM_040869544.1"/>
</dbReference>
<proteinExistence type="predicted"/>
<dbReference type="Proteomes" id="UP000193685">
    <property type="component" value="Unassembled WGS sequence"/>
</dbReference>
<evidence type="ECO:0000313" key="1">
    <source>
        <dbReference type="EMBL" id="ORY80885.1"/>
    </source>
</evidence>
<evidence type="ECO:0000313" key="2">
    <source>
        <dbReference type="Proteomes" id="UP000193685"/>
    </source>
</evidence>
<dbReference type="AlphaFoldDB" id="A0A1Y2FDF4"/>